<feature type="region of interest" description="Disordered" evidence="4">
    <location>
        <begin position="819"/>
        <end position="846"/>
    </location>
</feature>
<dbReference type="InterPro" id="IPR036465">
    <property type="entry name" value="vWFA_dom_sf"/>
</dbReference>
<feature type="compositionally biased region" description="Low complexity" evidence="4">
    <location>
        <begin position="1164"/>
        <end position="1230"/>
    </location>
</feature>
<dbReference type="Proteomes" id="UP001301769">
    <property type="component" value="Unassembled WGS sequence"/>
</dbReference>
<comment type="subcellular location">
    <subcellularLocation>
        <location evidence="1">Secreted</location>
    </subcellularLocation>
</comment>
<dbReference type="PANTHER" id="PTHR14905">
    <property type="entry name" value="NG37"/>
    <property type="match status" value="1"/>
</dbReference>
<reference evidence="8" key="2">
    <citation type="submission" date="2023-05" db="EMBL/GenBank/DDBJ databases">
        <authorList>
            <consortium name="Lawrence Berkeley National Laboratory"/>
            <person name="Steindorff A."/>
            <person name="Hensen N."/>
            <person name="Bonometti L."/>
            <person name="Westerberg I."/>
            <person name="Brannstrom I.O."/>
            <person name="Guillou S."/>
            <person name="Cros-Aarteil S."/>
            <person name="Calhoun S."/>
            <person name="Haridas S."/>
            <person name="Kuo A."/>
            <person name="Mondo S."/>
            <person name="Pangilinan J."/>
            <person name="Riley R."/>
            <person name="Labutti K."/>
            <person name="Andreopoulos B."/>
            <person name="Lipzen A."/>
            <person name="Chen C."/>
            <person name="Yanf M."/>
            <person name="Daum C."/>
            <person name="Ng V."/>
            <person name="Clum A."/>
            <person name="Ohm R."/>
            <person name="Martin F."/>
            <person name="Silar P."/>
            <person name="Natvig D."/>
            <person name="Lalanne C."/>
            <person name="Gautier V."/>
            <person name="Ament-Velasquez S.L."/>
            <person name="Kruys A."/>
            <person name="Hutchinson M.I."/>
            <person name="Powell A.J."/>
            <person name="Barry K."/>
            <person name="Miller A.N."/>
            <person name="Grigoriev I.V."/>
            <person name="Debuchy R."/>
            <person name="Gladieux P."/>
            <person name="Thoren M.H."/>
            <person name="Johannesson H."/>
        </authorList>
    </citation>
    <scope>NUCLEOTIDE SEQUENCE</scope>
    <source>
        <strain evidence="8">PSN293</strain>
    </source>
</reference>
<proteinExistence type="predicted"/>
<accession>A0AAN6YKL2</accession>
<feature type="domain" description="VWA7 N-terminal" evidence="7">
    <location>
        <begin position="247"/>
        <end position="337"/>
    </location>
</feature>
<comment type="caution">
    <text evidence="8">The sequence shown here is derived from an EMBL/GenBank/DDBJ whole genome shotgun (WGS) entry which is preliminary data.</text>
</comment>
<dbReference type="InterPro" id="IPR056861">
    <property type="entry name" value="HMCN1-like_VWA"/>
</dbReference>
<evidence type="ECO:0008006" key="10">
    <source>
        <dbReference type="Google" id="ProtNLM"/>
    </source>
</evidence>
<dbReference type="InterPro" id="IPR052577">
    <property type="entry name" value="VWA7"/>
</dbReference>
<evidence type="ECO:0000256" key="3">
    <source>
        <dbReference type="ARBA" id="ARBA00022729"/>
    </source>
</evidence>
<feature type="domain" description="VWA7 N-terminal" evidence="7">
    <location>
        <begin position="91"/>
        <end position="193"/>
    </location>
</feature>
<feature type="compositionally biased region" description="Polar residues" evidence="4">
    <location>
        <begin position="1146"/>
        <end position="1163"/>
    </location>
</feature>
<name>A0AAN6YKL2_9PEZI</name>
<evidence type="ECO:0000259" key="7">
    <source>
        <dbReference type="Pfam" id="PF25107"/>
    </source>
</evidence>
<feature type="compositionally biased region" description="Basic and acidic residues" evidence="4">
    <location>
        <begin position="819"/>
        <end position="828"/>
    </location>
</feature>
<evidence type="ECO:0000256" key="2">
    <source>
        <dbReference type="ARBA" id="ARBA00022525"/>
    </source>
</evidence>
<feature type="chain" id="PRO_5042991019" description="VWFA domain-containing protein" evidence="5">
    <location>
        <begin position="25"/>
        <end position="1268"/>
    </location>
</feature>
<feature type="region of interest" description="Disordered" evidence="4">
    <location>
        <begin position="1096"/>
        <end position="1268"/>
    </location>
</feature>
<evidence type="ECO:0000256" key="5">
    <source>
        <dbReference type="SAM" id="SignalP"/>
    </source>
</evidence>
<feature type="region of interest" description="Disordered" evidence="4">
    <location>
        <begin position="864"/>
        <end position="922"/>
    </location>
</feature>
<evidence type="ECO:0000313" key="8">
    <source>
        <dbReference type="EMBL" id="KAK4219781.1"/>
    </source>
</evidence>
<feature type="region of interest" description="Disordered" evidence="4">
    <location>
        <begin position="978"/>
        <end position="1015"/>
    </location>
</feature>
<dbReference type="AlphaFoldDB" id="A0AAN6YKL2"/>
<dbReference type="Pfam" id="PF25106">
    <property type="entry name" value="VWA_4"/>
    <property type="match status" value="1"/>
</dbReference>
<dbReference type="SUPFAM" id="SSF53300">
    <property type="entry name" value="vWA-like"/>
    <property type="match status" value="1"/>
</dbReference>
<evidence type="ECO:0000256" key="1">
    <source>
        <dbReference type="ARBA" id="ARBA00004613"/>
    </source>
</evidence>
<sequence length="1268" mass="134614">MKIRSRLLLGAVTCLGALSSRVSGFLPGVGSDAFLPNLGLDIAAPRIIGFLEEHFGSNASSGFPAGLFRRLLPAGDFSYDFERFREKDYGPAHFDNEYLEEGQNHLLKLRSEMIAILLSDRSYAGTDAGGRRIPVEKARVWLGRQLHTLQDFYAHSNWVEMGRTTISPVVGRPGAVIYPKTPLNEPTCTEYCINPSSLSAAARTLYLAMHTCYRNCFAGDQSNYEVAMGRACAVTCSEPDSFCHVSDGCEGHACSNNTIEMERVTTGYYRTNGDPNSIEPSGKCSHGGLSDAGAKGVEGINKDSTLQTYSPHWFLHRTAATLAIAHTGQYLADLLQDWPTVTIGNVSYPQPKVPERHLRLLFGLNPGSIAFVIDRSRSMATSLPAVKGAVRAVVTCLQNMGYLPFQWVLVGYGQSYDTVVTVTSDINVFLQELTLLAVDTTNSCLQERYWEGLVHAARNSLERSQVFVFTDQPASNLPNPGAAYNEFMLSLQRETRELERERLFYIHVLELPNEAGYPYFEHPWPECGLTPSGTRSQDMGFLSTYISGHAIKLRPQSRANMMLEMATIITDITFNNYNTAATEYKDEVYNTGNRQATDAATREIVVDSTVYFIRIYPSDRGQDGSIGGDVTVQRPDGTTVTPLEDSDVVHVNYRAGSGNYHQLLIPDPQPGTWKFTRMAPSTFMSAEVASAISFSFDFVEWDAAGPHAGWITKPDGYYFSPYSWSLYRTSVVTVKARVDGPVGSVDVFHLRTKDSCAIIMAMNLTRVDSFRGGDEGEDGGLGNDYVLDQERIYMGFLNTSTFPFCGDFHATVSGTDEDRVPFTRRDPGYIESGLREPNWGRPRSPGCPPLAVPPVLVDISTFPSTSASTTSSVSSATIAPPLTTSTSSSSSSNSTSSSSFTSSSASSTVSSTSGSLSATSTTSIVSSESISSNIASNTGSSSLFDSSTLSSASSSGSAWSSSSSGVISSQVSSASDSWSTTSSKNHITPISVPPSSSSSDGQTASMSSGQSSSLPSVSTTQSSFFAPSSAISSSSGTSITTSAAISSESQSSVTSYAASESSGSVGSSNTITATVISSLVVSWPSSSLQSVSASSSASLGVSSRSQDPSGSLSIPSSNSDQQGSTTPTLSSSTSTTSQSGSTGLSNSAVDPTSTSVNSSSEQPSKTGSASSTVGKSTSSSFSSATPSSSSSGAISVTDFTSSATALPASASSTFPSSTQTAPSSTSTRTRSACRARPGKLKKKKKRSAHALRKREKVAKPTGRNGVEV</sequence>
<feature type="compositionally biased region" description="Low complexity" evidence="4">
    <location>
        <begin position="1096"/>
        <end position="1145"/>
    </location>
</feature>
<evidence type="ECO:0000259" key="6">
    <source>
        <dbReference type="Pfam" id="PF25106"/>
    </source>
</evidence>
<gene>
    <name evidence="8" type="ORF">QBC37DRAFT_457274</name>
</gene>
<dbReference type="PANTHER" id="PTHR14905:SF7">
    <property type="entry name" value="VON WILLEBRAND FACTOR A DOMAIN-CONTAINING PROTEIN 7"/>
    <property type="match status" value="1"/>
</dbReference>
<evidence type="ECO:0000256" key="4">
    <source>
        <dbReference type="SAM" id="MobiDB-lite"/>
    </source>
</evidence>
<keyword evidence="3 5" id="KW-0732">Signal</keyword>
<protein>
    <recommendedName>
        <fullName evidence="10">VWFA domain-containing protein</fullName>
    </recommendedName>
</protein>
<dbReference type="Pfam" id="PF25107">
    <property type="entry name" value="VWA7_N"/>
    <property type="match status" value="2"/>
</dbReference>
<keyword evidence="2" id="KW-0964">Secreted</keyword>
<keyword evidence="9" id="KW-1185">Reference proteome</keyword>
<dbReference type="InterPro" id="IPR056862">
    <property type="entry name" value="VWA7_N"/>
</dbReference>
<evidence type="ECO:0000313" key="9">
    <source>
        <dbReference type="Proteomes" id="UP001301769"/>
    </source>
</evidence>
<feature type="domain" description="Hemicentin-1-like von Willebrand factor A" evidence="6">
    <location>
        <begin position="368"/>
        <end position="475"/>
    </location>
</feature>
<organism evidence="8 9">
    <name type="scientific">Rhypophila decipiens</name>
    <dbReference type="NCBI Taxonomy" id="261697"/>
    <lineage>
        <taxon>Eukaryota</taxon>
        <taxon>Fungi</taxon>
        <taxon>Dikarya</taxon>
        <taxon>Ascomycota</taxon>
        <taxon>Pezizomycotina</taxon>
        <taxon>Sordariomycetes</taxon>
        <taxon>Sordariomycetidae</taxon>
        <taxon>Sordariales</taxon>
        <taxon>Naviculisporaceae</taxon>
        <taxon>Rhypophila</taxon>
    </lineage>
</organism>
<dbReference type="EMBL" id="MU858047">
    <property type="protein sequence ID" value="KAK4219781.1"/>
    <property type="molecule type" value="Genomic_DNA"/>
</dbReference>
<reference evidence="8" key="1">
    <citation type="journal article" date="2023" name="Mol. Phylogenet. Evol.">
        <title>Genome-scale phylogeny and comparative genomics of the fungal order Sordariales.</title>
        <authorList>
            <person name="Hensen N."/>
            <person name="Bonometti L."/>
            <person name="Westerberg I."/>
            <person name="Brannstrom I.O."/>
            <person name="Guillou S."/>
            <person name="Cros-Aarteil S."/>
            <person name="Calhoun S."/>
            <person name="Haridas S."/>
            <person name="Kuo A."/>
            <person name="Mondo S."/>
            <person name="Pangilinan J."/>
            <person name="Riley R."/>
            <person name="LaButti K."/>
            <person name="Andreopoulos B."/>
            <person name="Lipzen A."/>
            <person name="Chen C."/>
            <person name="Yan M."/>
            <person name="Daum C."/>
            <person name="Ng V."/>
            <person name="Clum A."/>
            <person name="Steindorff A."/>
            <person name="Ohm R.A."/>
            <person name="Martin F."/>
            <person name="Silar P."/>
            <person name="Natvig D.O."/>
            <person name="Lalanne C."/>
            <person name="Gautier V."/>
            <person name="Ament-Velasquez S.L."/>
            <person name="Kruys A."/>
            <person name="Hutchinson M.I."/>
            <person name="Powell A.J."/>
            <person name="Barry K."/>
            <person name="Miller A.N."/>
            <person name="Grigoriev I.V."/>
            <person name="Debuchy R."/>
            <person name="Gladieux P."/>
            <person name="Hiltunen Thoren M."/>
            <person name="Johannesson H."/>
        </authorList>
    </citation>
    <scope>NUCLEOTIDE SEQUENCE</scope>
    <source>
        <strain evidence="8">PSN293</strain>
    </source>
</reference>
<feature type="signal peptide" evidence="5">
    <location>
        <begin position="1"/>
        <end position="24"/>
    </location>
</feature>
<feature type="compositionally biased region" description="Basic residues" evidence="4">
    <location>
        <begin position="1231"/>
        <end position="1256"/>
    </location>
</feature>